<name>A0A9W6MDN2_9ACTN</name>
<gene>
    <name evidence="1" type="ORF">GCM10017600_33940</name>
</gene>
<evidence type="ECO:0000313" key="2">
    <source>
        <dbReference type="Proteomes" id="UP001143474"/>
    </source>
</evidence>
<proteinExistence type="predicted"/>
<dbReference type="RefSeq" id="WP_309298406.1">
    <property type="nucleotide sequence ID" value="NZ_BAAAVD010000028.1"/>
</dbReference>
<organism evidence="1 2">
    <name type="scientific">Streptosporangium carneum</name>
    <dbReference type="NCBI Taxonomy" id="47481"/>
    <lineage>
        <taxon>Bacteria</taxon>
        <taxon>Bacillati</taxon>
        <taxon>Actinomycetota</taxon>
        <taxon>Actinomycetes</taxon>
        <taxon>Streptosporangiales</taxon>
        <taxon>Streptosporangiaceae</taxon>
        <taxon>Streptosporangium</taxon>
    </lineage>
</organism>
<reference evidence="1" key="2">
    <citation type="submission" date="2023-01" db="EMBL/GenBank/DDBJ databases">
        <authorList>
            <person name="Sun Q."/>
            <person name="Evtushenko L."/>
        </authorList>
    </citation>
    <scope>NUCLEOTIDE SEQUENCE</scope>
    <source>
        <strain evidence="1">VKM Ac-2007</strain>
    </source>
</reference>
<dbReference type="Proteomes" id="UP001143474">
    <property type="component" value="Unassembled WGS sequence"/>
</dbReference>
<dbReference type="EMBL" id="BSEV01000006">
    <property type="protein sequence ID" value="GLK09988.1"/>
    <property type="molecule type" value="Genomic_DNA"/>
</dbReference>
<dbReference type="Gene3D" id="3.50.50.60">
    <property type="entry name" value="FAD/NAD(P)-binding domain"/>
    <property type="match status" value="1"/>
</dbReference>
<sequence>MIKAMNAPDGGAPRAAGDGAYDVVAGTGAAGLDAHLFPARARRQVVMTDVGEPGNAPASAVDIALAEMGVDRAVEQRRVAAVVRGDGR</sequence>
<comment type="caution">
    <text evidence="1">The sequence shown here is derived from an EMBL/GenBank/DDBJ whole genome shotgun (WGS) entry which is preliminary data.</text>
</comment>
<protein>
    <submittedName>
        <fullName evidence="1">Uncharacterized protein</fullName>
    </submittedName>
</protein>
<reference evidence="1" key="1">
    <citation type="journal article" date="2014" name="Int. J. Syst. Evol. Microbiol.">
        <title>Complete genome sequence of Corynebacterium casei LMG S-19264T (=DSM 44701T), isolated from a smear-ripened cheese.</title>
        <authorList>
            <consortium name="US DOE Joint Genome Institute (JGI-PGF)"/>
            <person name="Walter F."/>
            <person name="Albersmeier A."/>
            <person name="Kalinowski J."/>
            <person name="Ruckert C."/>
        </authorList>
    </citation>
    <scope>NUCLEOTIDE SEQUENCE</scope>
    <source>
        <strain evidence="1">VKM Ac-2007</strain>
    </source>
</reference>
<evidence type="ECO:0000313" key="1">
    <source>
        <dbReference type="EMBL" id="GLK09988.1"/>
    </source>
</evidence>
<keyword evidence="2" id="KW-1185">Reference proteome</keyword>
<accession>A0A9W6MDN2</accession>
<dbReference type="AlphaFoldDB" id="A0A9W6MDN2"/>
<dbReference type="InterPro" id="IPR036188">
    <property type="entry name" value="FAD/NAD-bd_sf"/>
</dbReference>